<proteinExistence type="predicted"/>
<dbReference type="Proteomes" id="UP000575241">
    <property type="component" value="Unassembled WGS sequence"/>
</dbReference>
<dbReference type="AlphaFoldDB" id="A0A7W7JYH5"/>
<keyword evidence="3" id="KW-1185">Reference proteome</keyword>
<keyword evidence="2" id="KW-0255">Endonuclease</keyword>
<dbReference type="Gene3D" id="3.60.10.10">
    <property type="entry name" value="Endonuclease/exonuclease/phosphatase"/>
    <property type="match status" value="1"/>
</dbReference>
<dbReference type="PANTHER" id="PTHR12121">
    <property type="entry name" value="CARBON CATABOLITE REPRESSOR PROTEIN 4"/>
    <property type="match status" value="1"/>
</dbReference>
<dbReference type="SUPFAM" id="SSF56219">
    <property type="entry name" value="DNase I-like"/>
    <property type="match status" value="1"/>
</dbReference>
<dbReference type="PANTHER" id="PTHR12121:SF36">
    <property type="entry name" value="ENDONUCLEASE_EXONUCLEASE_PHOSPHATASE DOMAIN-CONTAINING PROTEIN"/>
    <property type="match status" value="1"/>
</dbReference>
<evidence type="ECO:0000313" key="3">
    <source>
        <dbReference type="Proteomes" id="UP000575241"/>
    </source>
</evidence>
<accession>A0A7W7JYH5</accession>
<keyword evidence="2" id="KW-0378">Hydrolase</keyword>
<gene>
    <name evidence="2" type="ORF">HNP52_000645</name>
</gene>
<keyword evidence="2" id="KW-0269">Exonuclease</keyword>
<dbReference type="EMBL" id="JACHLN010000001">
    <property type="protein sequence ID" value="MBB4837594.1"/>
    <property type="molecule type" value="Genomic_DNA"/>
</dbReference>
<comment type="caution">
    <text evidence="2">The sequence shown here is derived from an EMBL/GenBank/DDBJ whole genome shotgun (WGS) entry which is preliminary data.</text>
</comment>
<keyword evidence="2" id="KW-0540">Nuclease</keyword>
<dbReference type="InterPro" id="IPR050410">
    <property type="entry name" value="CCR4/nocturin_mRNA_transcr"/>
</dbReference>
<dbReference type="InterPro" id="IPR005135">
    <property type="entry name" value="Endo/exonuclease/phosphatase"/>
</dbReference>
<dbReference type="RefSeq" id="WP_184162397.1">
    <property type="nucleotide sequence ID" value="NZ_JACHLN010000001.1"/>
</dbReference>
<evidence type="ECO:0000313" key="2">
    <source>
        <dbReference type="EMBL" id="MBB4837594.1"/>
    </source>
</evidence>
<feature type="domain" description="Endonuclease/exonuclease/phosphatase" evidence="1">
    <location>
        <begin position="19"/>
        <end position="257"/>
    </location>
</feature>
<reference evidence="2 3" key="1">
    <citation type="submission" date="2020-08" db="EMBL/GenBank/DDBJ databases">
        <title>Functional genomics of gut bacteria from endangered species of beetles.</title>
        <authorList>
            <person name="Carlos-Shanley C."/>
        </authorList>
    </citation>
    <scope>NUCLEOTIDE SEQUENCE [LARGE SCALE GENOMIC DNA]</scope>
    <source>
        <strain evidence="2 3">S00224</strain>
    </source>
</reference>
<dbReference type="GO" id="GO:0000175">
    <property type="term" value="F:3'-5'-RNA exonuclease activity"/>
    <property type="evidence" value="ECO:0007669"/>
    <property type="project" value="TreeGrafter"/>
</dbReference>
<evidence type="ECO:0000259" key="1">
    <source>
        <dbReference type="Pfam" id="PF03372"/>
    </source>
</evidence>
<dbReference type="Pfam" id="PF03372">
    <property type="entry name" value="Exo_endo_phos"/>
    <property type="match status" value="1"/>
</dbReference>
<name>A0A7W7JYH5_9SPHN</name>
<dbReference type="InterPro" id="IPR036691">
    <property type="entry name" value="Endo/exonu/phosph_ase_sf"/>
</dbReference>
<organism evidence="2 3">
    <name type="scientific">Sphingomonas kyeonggiensis</name>
    <dbReference type="NCBI Taxonomy" id="1268553"/>
    <lineage>
        <taxon>Bacteria</taxon>
        <taxon>Pseudomonadati</taxon>
        <taxon>Pseudomonadota</taxon>
        <taxon>Alphaproteobacteria</taxon>
        <taxon>Sphingomonadales</taxon>
        <taxon>Sphingomonadaceae</taxon>
        <taxon>Sphingomonas</taxon>
    </lineage>
</organism>
<sequence length="272" mass="30573">MLALLLPITAQAQDRLVVMSFNVRLPAPTDGANIWEKRRDLFVGTIAAAAPDVIGTQELFKLQGDYLVERLPGYSWFGIDRRGGHADEHMGVFYRRDRLKLIEHGDFWLSDTPEVPASISWGNLYPRMVTWGLFETRSGKRFYLLNTHFPYRAEDEAAREKCARLLQARIAALPKGVPVVLTGDFNTVPESTSHALLGETLADARGAVARPVGPEATFHAFKGVPDRRIDWIFTRGFTVRGYRTIDTHNGPLYPSDHYPVVATLGWSKPARR</sequence>
<dbReference type="GO" id="GO:0004519">
    <property type="term" value="F:endonuclease activity"/>
    <property type="evidence" value="ECO:0007669"/>
    <property type="project" value="UniProtKB-KW"/>
</dbReference>
<protein>
    <submittedName>
        <fullName evidence="2">Endonuclease/exonuclease/phosphatase family metal-dependent hydrolase</fullName>
    </submittedName>
</protein>
<dbReference type="CDD" id="cd09083">
    <property type="entry name" value="EEP-1"/>
    <property type="match status" value="1"/>
</dbReference>